<comment type="caution">
    <text evidence="2">The sequence shown here is derived from an EMBL/GenBank/DDBJ whole genome shotgun (WGS) entry which is preliminary data.</text>
</comment>
<dbReference type="EMBL" id="BGPR01002342">
    <property type="protein sequence ID" value="GBM71910.1"/>
    <property type="molecule type" value="Genomic_DNA"/>
</dbReference>
<gene>
    <name evidence="2" type="ORF">AVEN_202303_1</name>
</gene>
<evidence type="ECO:0000256" key="1">
    <source>
        <dbReference type="SAM" id="Phobius"/>
    </source>
</evidence>
<evidence type="ECO:0000313" key="2">
    <source>
        <dbReference type="EMBL" id="GBM71910.1"/>
    </source>
</evidence>
<name>A0A4Y2I2Y9_ARAVE</name>
<proteinExistence type="predicted"/>
<organism evidence="2 3">
    <name type="scientific">Araneus ventricosus</name>
    <name type="common">Orbweaver spider</name>
    <name type="synonym">Epeira ventricosa</name>
    <dbReference type="NCBI Taxonomy" id="182803"/>
    <lineage>
        <taxon>Eukaryota</taxon>
        <taxon>Metazoa</taxon>
        <taxon>Ecdysozoa</taxon>
        <taxon>Arthropoda</taxon>
        <taxon>Chelicerata</taxon>
        <taxon>Arachnida</taxon>
        <taxon>Araneae</taxon>
        <taxon>Araneomorphae</taxon>
        <taxon>Entelegynae</taxon>
        <taxon>Araneoidea</taxon>
        <taxon>Araneidae</taxon>
        <taxon>Araneus</taxon>
    </lineage>
</organism>
<dbReference type="Proteomes" id="UP000499080">
    <property type="component" value="Unassembled WGS sequence"/>
</dbReference>
<feature type="transmembrane region" description="Helical" evidence="1">
    <location>
        <begin position="57"/>
        <end position="78"/>
    </location>
</feature>
<evidence type="ECO:0000313" key="3">
    <source>
        <dbReference type="Proteomes" id="UP000499080"/>
    </source>
</evidence>
<keyword evidence="1" id="KW-0812">Transmembrane</keyword>
<keyword evidence="1" id="KW-0472">Membrane</keyword>
<feature type="transmembrane region" description="Helical" evidence="1">
    <location>
        <begin position="90"/>
        <end position="115"/>
    </location>
</feature>
<accession>A0A4Y2I2Y9</accession>
<sequence length="116" mass="12779">MDHTYSFLLFYLFHKEGGSRKLTFASCESMSSAAAYSKGNDYRVGSFLGCSPPLPNFFVPLFLLSFLLFFIIPLMAILHKKGVVGMRDENVITCIGSSGILVGSLFGCGILFSLFR</sequence>
<keyword evidence="1" id="KW-1133">Transmembrane helix</keyword>
<reference evidence="2 3" key="1">
    <citation type="journal article" date="2019" name="Sci. Rep.">
        <title>Orb-weaving spider Araneus ventricosus genome elucidates the spidroin gene catalogue.</title>
        <authorList>
            <person name="Kono N."/>
            <person name="Nakamura H."/>
            <person name="Ohtoshi R."/>
            <person name="Moran D.A.P."/>
            <person name="Shinohara A."/>
            <person name="Yoshida Y."/>
            <person name="Fujiwara M."/>
            <person name="Mori M."/>
            <person name="Tomita M."/>
            <person name="Arakawa K."/>
        </authorList>
    </citation>
    <scope>NUCLEOTIDE SEQUENCE [LARGE SCALE GENOMIC DNA]</scope>
</reference>
<protein>
    <submittedName>
        <fullName evidence="2">Uncharacterized protein</fullName>
    </submittedName>
</protein>
<dbReference type="AlphaFoldDB" id="A0A4Y2I2Y9"/>
<keyword evidence="3" id="KW-1185">Reference proteome</keyword>